<accession>I0KEV7</accession>
<dbReference type="InterPro" id="IPR050738">
    <property type="entry name" value="Sulfatase"/>
</dbReference>
<evidence type="ECO:0000256" key="1">
    <source>
        <dbReference type="ARBA" id="ARBA00008779"/>
    </source>
</evidence>
<dbReference type="EC" id="3.1.6.1" evidence="4"/>
<organism evidence="4 5">
    <name type="scientific">Fibrella aestuarina BUZ 2</name>
    <dbReference type="NCBI Taxonomy" id="1166018"/>
    <lineage>
        <taxon>Bacteria</taxon>
        <taxon>Pseudomonadati</taxon>
        <taxon>Bacteroidota</taxon>
        <taxon>Cytophagia</taxon>
        <taxon>Cytophagales</taxon>
        <taxon>Spirosomataceae</taxon>
        <taxon>Fibrella</taxon>
    </lineage>
</organism>
<dbReference type="PANTHER" id="PTHR42693">
    <property type="entry name" value="ARYLSULFATASE FAMILY MEMBER"/>
    <property type="match status" value="1"/>
</dbReference>
<dbReference type="AlphaFoldDB" id="I0KEV7"/>
<dbReference type="GO" id="GO:0004065">
    <property type="term" value="F:arylsulfatase activity"/>
    <property type="evidence" value="ECO:0007669"/>
    <property type="project" value="UniProtKB-EC"/>
</dbReference>
<evidence type="ECO:0000256" key="2">
    <source>
        <dbReference type="ARBA" id="ARBA00022801"/>
    </source>
</evidence>
<dbReference type="eggNOG" id="COG3119">
    <property type="taxonomic scope" value="Bacteria"/>
</dbReference>
<dbReference type="Gene3D" id="3.30.1120.10">
    <property type="match status" value="1"/>
</dbReference>
<dbReference type="STRING" id="1166018.FAES_4661"/>
<keyword evidence="2 4" id="KW-0378">Hydrolase</keyword>
<dbReference type="RefSeq" id="WP_015333759.1">
    <property type="nucleotide sequence ID" value="NC_020054.1"/>
</dbReference>
<keyword evidence="5" id="KW-1185">Reference proteome</keyword>
<evidence type="ECO:0000313" key="4">
    <source>
        <dbReference type="EMBL" id="CCH02660.1"/>
    </source>
</evidence>
<dbReference type="Pfam" id="PF00884">
    <property type="entry name" value="Sulfatase"/>
    <property type="match status" value="1"/>
</dbReference>
<dbReference type="PATRIC" id="fig|1166018.3.peg.1627"/>
<reference evidence="4 5" key="1">
    <citation type="journal article" date="2012" name="J. Bacteriol.">
        <title>Genome Sequence of Fibrella aestuarina BUZ 2T, a Filamentous Marine Bacterium.</title>
        <authorList>
            <person name="Filippini M."/>
            <person name="Qi W."/>
            <person name="Blom J."/>
            <person name="Goesmann A."/>
            <person name="Smits T.H."/>
            <person name="Bagheri H.C."/>
        </authorList>
    </citation>
    <scope>NUCLEOTIDE SEQUENCE [LARGE SCALE GENOMIC DNA]</scope>
    <source>
        <strain evidence="5">BUZ 2T</strain>
    </source>
</reference>
<dbReference type="InterPro" id="IPR000917">
    <property type="entry name" value="Sulfatase_N"/>
</dbReference>
<sequence>MKALGFALLLAGFGLGLFQQCSSVKTTASAIRTPPNLIVILADDMGYGDVGCYRAASAGPALIQTPNLNRMAAQGMRFTDFYTGSTVCAPSRCALMTGQHTGHTQIRGNGEKPLRQEDVVIPELLKKANYTTGMFGKWGLGMPDTEGAPHRKGWDAFFGHVNHEEAHFQQHPFLWQISDGATVKVEQPAGSYNNDAFTQQALAFLDRQTTKPFLLYLAFTLPHAELHTPDTYLNQYRDATGKSRFQPEKPWPAGRHYGEQPEPKAAYAAMVSQIDGYVGQVLAKLDQKGLANNTLVLFASDNGTHIEGGRTQDDVSYMQSSGPLRGVKRDLFDGGIRTPFIVRWPGHVKAGSTTAFVGAFYDLLPTFCELANIPPPARIDGLSFVPTLLGQKGQPTHPYLYWEFMERGFSRAVRSGSWKAVSLEPRRGQETFFLFDLSRDIGEQTNVAAQHPDVVATMRRYMAEAHVPSPLFQPNYGN</sequence>
<dbReference type="CDD" id="cd16145">
    <property type="entry name" value="ARS_like"/>
    <property type="match status" value="1"/>
</dbReference>
<proteinExistence type="inferred from homology"/>
<evidence type="ECO:0000259" key="3">
    <source>
        <dbReference type="Pfam" id="PF00884"/>
    </source>
</evidence>
<gene>
    <name evidence="4" type="ORF">FAES_4661</name>
</gene>
<protein>
    <submittedName>
        <fullName evidence="4">Sulfatase</fullName>
        <ecNumber evidence="4">3.1.6.1</ecNumber>
    </submittedName>
</protein>
<evidence type="ECO:0000313" key="5">
    <source>
        <dbReference type="Proteomes" id="UP000011058"/>
    </source>
</evidence>
<dbReference type="SUPFAM" id="SSF53649">
    <property type="entry name" value="Alkaline phosphatase-like"/>
    <property type="match status" value="1"/>
</dbReference>
<dbReference type="KEGG" id="fae:FAES_4661"/>
<dbReference type="InterPro" id="IPR017850">
    <property type="entry name" value="Alkaline_phosphatase_core_sf"/>
</dbReference>
<dbReference type="HOGENOM" id="CLU_006332_10_4_10"/>
<comment type="similarity">
    <text evidence="1">Belongs to the sulfatase family.</text>
</comment>
<dbReference type="Proteomes" id="UP000011058">
    <property type="component" value="Chromosome"/>
</dbReference>
<feature type="domain" description="Sulfatase N-terminal" evidence="3">
    <location>
        <begin position="35"/>
        <end position="373"/>
    </location>
</feature>
<dbReference type="OrthoDB" id="9764377at2"/>
<name>I0KEV7_9BACT</name>
<dbReference type="EMBL" id="HE796683">
    <property type="protein sequence ID" value="CCH02660.1"/>
    <property type="molecule type" value="Genomic_DNA"/>
</dbReference>
<dbReference type="PANTHER" id="PTHR42693:SF53">
    <property type="entry name" value="ENDO-4-O-SULFATASE"/>
    <property type="match status" value="1"/>
</dbReference>
<dbReference type="Gene3D" id="3.40.720.10">
    <property type="entry name" value="Alkaline Phosphatase, subunit A"/>
    <property type="match status" value="1"/>
</dbReference>